<comment type="caution">
    <text evidence="4">The sequence shown here is derived from an EMBL/GenBank/DDBJ whole genome shotgun (WGS) entry which is preliminary data.</text>
</comment>
<dbReference type="SUPFAM" id="SSF46894">
    <property type="entry name" value="C-terminal effector domain of the bipartite response regulators"/>
    <property type="match status" value="1"/>
</dbReference>
<feature type="domain" description="HTH luxR-type" evidence="3">
    <location>
        <begin position="941"/>
        <end position="1006"/>
    </location>
</feature>
<dbReference type="Proteomes" id="UP001500221">
    <property type="component" value="Unassembled WGS sequence"/>
</dbReference>
<dbReference type="PANTHER" id="PTHR16305:SF35">
    <property type="entry name" value="TRANSCRIPTIONAL ACTIVATOR DOMAIN"/>
    <property type="match status" value="1"/>
</dbReference>
<gene>
    <name evidence="4" type="ORF">GCM10023340_02570</name>
</gene>
<evidence type="ECO:0000256" key="2">
    <source>
        <dbReference type="ARBA" id="ARBA00022840"/>
    </source>
</evidence>
<dbReference type="Pfam" id="PF13191">
    <property type="entry name" value="AAA_16"/>
    <property type="match status" value="1"/>
</dbReference>
<sequence>MDVLAATAGRGAATMGPVVAQSSTMVGRDAELTQLAASLGVRPPRPGDALVDVLLSGDAGVGKTRLLRALRDLAVGEGWQVFAGHCLDFGDSALPYLPFSEVLGRLATERPDAVDAVARSHPALARLLPVRRQLSGTGPIDSPGDDNSVESSALDRADLFRAMLAVLEAAARQAPLLLVIEDTHWADQSTRDMLSFLLSRLDSAGFAVVASYRSDDLHRRHPLRRQVAEWSRLRGVERISLSPLDDDAVRDLVRQLVPGGLPEQEMADVVARAEGNAFFVEELVSAAAEPGTFVPADLADVLLVRLDRLDDDARRVVRTASASGRRVTHDMLVATADMPTQALDDGLRGAVEMNVLVADRGAYAFRHALLGEAVYDDLLPGERAQLHGRYVAALREGTARGTAAELARHARLAMDSATALTASVRAGQEASAVGGPDEAAYHYQQALELLSSSADLGDHGVNLSKLVVKAADALTAAGDPERAVAVVAEQLERLESEGADVPDEWRARMLSAQAAALYITETDADATLLSARAVELSPEGESALRARTLSIHAKILVAYGRYDEAEIVGLEALALAEKLDLGELASDVVTTLSTLKRTGPKEGLRAALTEAVDRAAASDAVHAELRARYLLGRSYEDWAEFDDAETWFTSGIERAQDAGLPWAPYGFESRWQLAWIHLVRGEWDTALDLFVVEGPFPPPIQRAMLQSMRLQILQARGKDVANRVAGLRPFWRRDGSVAIHAAAIEMIAAGRRGDPSGAVASYDHAVDVLGRIWHEWFSARIRLAAVALGVVADAMPRSSAAEREALLPVVERLQDDGRVVLDRYTDPAGHWGPEGRAWTQRLDAEALRARWLAGGEQAEQVGLEPLVAAWREAERLFAEFGHVHELAIVRTRLAGILRAGGDPAGARVLGDQAREAARALGAQPLLDDLTALGSTAPPSSGGTASADLTAREREILGHVAQGRTNGEIAKLLFISTKTVSVHVSNILAKLGASGRTEAAAIARRRHLID</sequence>
<keyword evidence="1" id="KW-0547">Nucleotide-binding</keyword>
<dbReference type="InterPro" id="IPR011990">
    <property type="entry name" value="TPR-like_helical_dom_sf"/>
</dbReference>
<dbReference type="SMART" id="SM00421">
    <property type="entry name" value="HTH_LUXR"/>
    <property type="match status" value="1"/>
</dbReference>
<evidence type="ECO:0000313" key="4">
    <source>
        <dbReference type="EMBL" id="GAA5141234.1"/>
    </source>
</evidence>
<dbReference type="Gene3D" id="3.40.50.300">
    <property type="entry name" value="P-loop containing nucleotide triphosphate hydrolases"/>
    <property type="match status" value="1"/>
</dbReference>
<keyword evidence="5" id="KW-1185">Reference proteome</keyword>
<dbReference type="Gene3D" id="1.25.40.10">
    <property type="entry name" value="Tetratricopeptide repeat domain"/>
    <property type="match status" value="1"/>
</dbReference>
<evidence type="ECO:0000256" key="1">
    <source>
        <dbReference type="ARBA" id="ARBA00022741"/>
    </source>
</evidence>
<organism evidence="4 5">
    <name type="scientific">Nocardioides marinquilinus</name>
    <dbReference type="NCBI Taxonomy" id="1210400"/>
    <lineage>
        <taxon>Bacteria</taxon>
        <taxon>Bacillati</taxon>
        <taxon>Actinomycetota</taxon>
        <taxon>Actinomycetes</taxon>
        <taxon>Propionibacteriales</taxon>
        <taxon>Nocardioidaceae</taxon>
        <taxon>Nocardioides</taxon>
    </lineage>
</organism>
<dbReference type="InterPro" id="IPR041664">
    <property type="entry name" value="AAA_16"/>
</dbReference>
<dbReference type="PROSITE" id="PS00622">
    <property type="entry name" value="HTH_LUXR_1"/>
    <property type="match status" value="1"/>
</dbReference>
<dbReference type="InterPro" id="IPR027417">
    <property type="entry name" value="P-loop_NTPase"/>
</dbReference>
<dbReference type="InterPro" id="IPR000792">
    <property type="entry name" value="Tscrpt_reg_LuxR_C"/>
</dbReference>
<dbReference type="InterPro" id="IPR016032">
    <property type="entry name" value="Sig_transdc_resp-reg_C-effctor"/>
</dbReference>
<dbReference type="Gene3D" id="1.10.10.10">
    <property type="entry name" value="Winged helix-like DNA-binding domain superfamily/Winged helix DNA-binding domain"/>
    <property type="match status" value="1"/>
</dbReference>
<dbReference type="PANTHER" id="PTHR16305">
    <property type="entry name" value="TESTICULAR SOLUBLE ADENYLYL CYCLASE"/>
    <property type="match status" value="1"/>
</dbReference>
<dbReference type="InterPro" id="IPR036388">
    <property type="entry name" value="WH-like_DNA-bd_sf"/>
</dbReference>
<dbReference type="EMBL" id="BAABKG010000001">
    <property type="protein sequence ID" value="GAA5141234.1"/>
    <property type="molecule type" value="Genomic_DNA"/>
</dbReference>
<accession>A0ABP9P5M1</accession>
<evidence type="ECO:0000259" key="3">
    <source>
        <dbReference type="PROSITE" id="PS50043"/>
    </source>
</evidence>
<reference evidence="5" key="1">
    <citation type="journal article" date="2019" name="Int. J. Syst. Evol. Microbiol.">
        <title>The Global Catalogue of Microorganisms (GCM) 10K type strain sequencing project: providing services to taxonomists for standard genome sequencing and annotation.</title>
        <authorList>
            <consortium name="The Broad Institute Genomics Platform"/>
            <consortium name="The Broad Institute Genome Sequencing Center for Infectious Disease"/>
            <person name="Wu L."/>
            <person name="Ma J."/>
        </authorList>
    </citation>
    <scope>NUCLEOTIDE SEQUENCE [LARGE SCALE GENOMIC DNA]</scope>
    <source>
        <strain evidence="5">JCM 18459</strain>
    </source>
</reference>
<dbReference type="SUPFAM" id="SSF48452">
    <property type="entry name" value="TPR-like"/>
    <property type="match status" value="1"/>
</dbReference>
<evidence type="ECO:0000313" key="5">
    <source>
        <dbReference type="Proteomes" id="UP001500221"/>
    </source>
</evidence>
<dbReference type="PRINTS" id="PR00038">
    <property type="entry name" value="HTHLUXR"/>
</dbReference>
<dbReference type="SUPFAM" id="SSF52540">
    <property type="entry name" value="P-loop containing nucleoside triphosphate hydrolases"/>
    <property type="match status" value="1"/>
</dbReference>
<keyword evidence="2" id="KW-0067">ATP-binding</keyword>
<dbReference type="PROSITE" id="PS50043">
    <property type="entry name" value="HTH_LUXR_2"/>
    <property type="match status" value="1"/>
</dbReference>
<proteinExistence type="predicted"/>
<protein>
    <submittedName>
        <fullName evidence="4">Helix-turn-helix transcriptional regulator</fullName>
    </submittedName>
</protein>
<dbReference type="Pfam" id="PF00196">
    <property type="entry name" value="GerE"/>
    <property type="match status" value="1"/>
</dbReference>
<name>A0ABP9P5M1_9ACTN</name>
<dbReference type="CDD" id="cd06170">
    <property type="entry name" value="LuxR_C_like"/>
    <property type="match status" value="1"/>
</dbReference>